<reference evidence="11" key="1">
    <citation type="submission" date="2016-10" db="EMBL/GenBank/DDBJ databases">
        <authorList>
            <person name="Varghese N."/>
            <person name="Submissions S."/>
        </authorList>
    </citation>
    <scope>NUCLEOTIDE SEQUENCE [LARGE SCALE GENOMIC DNA]</scope>
    <source>
        <strain evidence="11">CBMB127</strain>
    </source>
</reference>
<evidence type="ECO:0000256" key="1">
    <source>
        <dbReference type="ARBA" id="ARBA00008136"/>
    </source>
</evidence>
<dbReference type="GO" id="GO:0106300">
    <property type="term" value="P:protein-DNA covalent cross-linking repair"/>
    <property type="evidence" value="ECO:0007669"/>
    <property type="project" value="InterPro"/>
</dbReference>
<dbReference type="InterPro" id="IPR036590">
    <property type="entry name" value="SRAP-like"/>
</dbReference>
<feature type="region of interest" description="Disordered" evidence="9">
    <location>
        <begin position="210"/>
        <end position="238"/>
    </location>
</feature>
<dbReference type="PANTHER" id="PTHR13604">
    <property type="entry name" value="DC12-RELATED"/>
    <property type="match status" value="1"/>
</dbReference>
<dbReference type="InterPro" id="IPR003738">
    <property type="entry name" value="SRAP"/>
</dbReference>
<keyword evidence="6" id="KW-0238">DNA-binding</keyword>
<keyword evidence="7" id="KW-0456">Lyase</keyword>
<dbReference type="GO" id="GO:0008233">
    <property type="term" value="F:peptidase activity"/>
    <property type="evidence" value="ECO:0007669"/>
    <property type="project" value="UniProtKB-KW"/>
</dbReference>
<proteinExistence type="inferred from homology"/>
<evidence type="ECO:0000256" key="6">
    <source>
        <dbReference type="ARBA" id="ARBA00023125"/>
    </source>
</evidence>
<evidence type="ECO:0000256" key="2">
    <source>
        <dbReference type="ARBA" id="ARBA00022670"/>
    </source>
</evidence>
<dbReference type="GO" id="GO:0003697">
    <property type="term" value="F:single-stranded DNA binding"/>
    <property type="evidence" value="ECO:0007669"/>
    <property type="project" value="InterPro"/>
</dbReference>
<accession>A0A1G9A6X1</accession>
<evidence type="ECO:0000256" key="5">
    <source>
        <dbReference type="ARBA" id="ARBA00023124"/>
    </source>
</evidence>
<comment type="similarity">
    <text evidence="1 8">Belongs to the SOS response-associated peptidase family.</text>
</comment>
<dbReference type="Proteomes" id="UP000198629">
    <property type="component" value="Unassembled WGS sequence"/>
</dbReference>
<name>A0A1G9A6X1_9PROT</name>
<evidence type="ECO:0000313" key="11">
    <source>
        <dbReference type="Proteomes" id="UP000198629"/>
    </source>
</evidence>
<keyword evidence="2 8" id="KW-0645">Protease</keyword>
<dbReference type="STRING" id="492660.SAMN05192566_0701"/>
<keyword evidence="4 8" id="KW-0378">Hydrolase</keyword>
<dbReference type="GO" id="GO:0016829">
    <property type="term" value="F:lyase activity"/>
    <property type="evidence" value="ECO:0007669"/>
    <property type="project" value="UniProtKB-KW"/>
</dbReference>
<keyword evidence="11" id="KW-1185">Reference proteome</keyword>
<dbReference type="AlphaFoldDB" id="A0A1G9A6X1"/>
<organism evidence="10 11">
    <name type="scientific">Methylophilus rhizosphaerae</name>
    <dbReference type="NCBI Taxonomy" id="492660"/>
    <lineage>
        <taxon>Bacteria</taxon>
        <taxon>Pseudomonadati</taxon>
        <taxon>Pseudomonadota</taxon>
        <taxon>Betaproteobacteria</taxon>
        <taxon>Nitrosomonadales</taxon>
        <taxon>Methylophilaceae</taxon>
        <taxon>Methylophilus</taxon>
    </lineage>
</organism>
<evidence type="ECO:0000256" key="3">
    <source>
        <dbReference type="ARBA" id="ARBA00022763"/>
    </source>
</evidence>
<evidence type="ECO:0000313" key="10">
    <source>
        <dbReference type="EMBL" id="SDK22604.1"/>
    </source>
</evidence>
<evidence type="ECO:0000256" key="7">
    <source>
        <dbReference type="ARBA" id="ARBA00023239"/>
    </source>
</evidence>
<dbReference type="SUPFAM" id="SSF143081">
    <property type="entry name" value="BB1717-like"/>
    <property type="match status" value="1"/>
</dbReference>
<sequence length="238" mass="27527">MCSNFQPISKTHNEWVVKQFGIDLPDISWIYDAYPSYPAPFVYLEDGKPKCELAKFGLVPSWAINKKNYGNSKYNARSETVDEKNTYKSAWNARRFGLVLMDSFYEPNYEVTGIKDKSIRYRIKRTDGEPEAAACIYERVIDRETGEVIFTFSMLTINAANHPVMKHFHKIEDEKRSIVILQNEDYTKWLNADHDMARQLLTLAPDGYLMSEPAPKPTRPKKTNNNSLGLLDEVEKQE</sequence>
<dbReference type="RefSeq" id="WP_091469956.1">
    <property type="nucleotide sequence ID" value="NZ_FNFX01000001.1"/>
</dbReference>
<dbReference type="EMBL" id="FNFX01000001">
    <property type="protein sequence ID" value="SDK22604.1"/>
    <property type="molecule type" value="Genomic_DNA"/>
</dbReference>
<dbReference type="Pfam" id="PF02586">
    <property type="entry name" value="SRAP"/>
    <property type="match status" value="1"/>
</dbReference>
<evidence type="ECO:0000256" key="9">
    <source>
        <dbReference type="SAM" id="MobiDB-lite"/>
    </source>
</evidence>
<gene>
    <name evidence="10" type="ORF">SAMN05192566_0701</name>
</gene>
<dbReference type="GO" id="GO:0006508">
    <property type="term" value="P:proteolysis"/>
    <property type="evidence" value="ECO:0007669"/>
    <property type="project" value="UniProtKB-KW"/>
</dbReference>
<evidence type="ECO:0000256" key="4">
    <source>
        <dbReference type="ARBA" id="ARBA00022801"/>
    </source>
</evidence>
<protein>
    <recommendedName>
        <fullName evidence="8">Abasic site processing protein</fullName>
        <ecNumber evidence="8">3.4.-.-</ecNumber>
    </recommendedName>
</protein>
<dbReference type="PANTHER" id="PTHR13604:SF0">
    <property type="entry name" value="ABASIC SITE PROCESSING PROTEIN HMCES"/>
    <property type="match status" value="1"/>
</dbReference>
<dbReference type="Gene3D" id="3.90.1680.10">
    <property type="entry name" value="SOS response associated peptidase-like"/>
    <property type="match status" value="1"/>
</dbReference>
<dbReference type="EC" id="3.4.-.-" evidence="8"/>
<keyword evidence="5" id="KW-0190">Covalent protein-DNA linkage</keyword>
<dbReference type="OrthoDB" id="6192129at2"/>
<keyword evidence="3" id="KW-0227">DNA damage</keyword>
<evidence type="ECO:0000256" key="8">
    <source>
        <dbReference type="RuleBase" id="RU364100"/>
    </source>
</evidence>